<keyword evidence="6 10" id="KW-1133">Transmembrane helix</keyword>
<protein>
    <recommendedName>
        <fullName evidence="13">Potassium transport protein</fullName>
    </recommendedName>
</protein>
<feature type="transmembrane region" description="Helical" evidence="10">
    <location>
        <begin position="781"/>
        <end position="799"/>
    </location>
</feature>
<feature type="transmembrane region" description="Helical" evidence="10">
    <location>
        <begin position="717"/>
        <end position="737"/>
    </location>
</feature>
<evidence type="ECO:0000256" key="2">
    <source>
        <dbReference type="ARBA" id="ARBA00022448"/>
    </source>
</evidence>
<feature type="region of interest" description="Disordered" evidence="9">
    <location>
        <begin position="309"/>
        <end position="353"/>
    </location>
</feature>
<dbReference type="OrthoDB" id="9999863at2759"/>
<feature type="transmembrane region" description="Helical" evidence="10">
    <location>
        <begin position="587"/>
        <end position="607"/>
    </location>
</feature>
<evidence type="ECO:0000256" key="9">
    <source>
        <dbReference type="SAM" id="MobiDB-lite"/>
    </source>
</evidence>
<evidence type="ECO:0000256" key="3">
    <source>
        <dbReference type="ARBA" id="ARBA00022538"/>
    </source>
</evidence>
<evidence type="ECO:0000256" key="6">
    <source>
        <dbReference type="ARBA" id="ARBA00022989"/>
    </source>
</evidence>
<feature type="transmembrane region" description="Helical" evidence="10">
    <location>
        <begin position="655"/>
        <end position="679"/>
    </location>
</feature>
<evidence type="ECO:0008006" key="13">
    <source>
        <dbReference type="Google" id="ProtNLM"/>
    </source>
</evidence>
<keyword evidence="12" id="KW-1185">Reference proteome</keyword>
<keyword evidence="3" id="KW-0633">Potassium transport</keyword>
<evidence type="ECO:0000256" key="5">
    <source>
        <dbReference type="ARBA" id="ARBA00022958"/>
    </source>
</evidence>
<evidence type="ECO:0000256" key="7">
    <source>
        <dbReference type="ARBA" id="ARBA00023065"/>
    </source>
</evidence>
<comment type="caution">
    <text evidence="11">The sequence shown here is derived from an EMBL/GenBank/DDBJ whole genome shotgun (WGS) entry which is preliminary data.</text>
</comment>
<dbReference type="InterPro" id="IPR051143">
    <property type="entry name" value="TrkH_K-transport"/>
</dbReference>
<feature type="transmembrane region" description="Helical" evidence="10">
    <location>
        <begin position="157"/>
        <end position="177"/>
    </location>
</feature>
<dbReference type="PANTHER" id="PTHR31064">
    <property type="entry name" value="POTASSIUM TRANSPORT PROTEIN DDB_G0292412-RELATED"/>
    <property type="match status" value="1"/>
</dbReference>
<dbReference type="NCBIfam" id="TIGR00934">
    <property type="entry name" value="2a38euk"/>
    <property type="match status" value="1"/>
</dbReference>
<feature type="compositionally biased region" description="Polar residues" evidence="9">
    <location>
        <begin position="1008"/>
        <end position="1021"/>
    </location>
</feature>
<dbReference type="GO" id="GO:1990573">
    <property type="term" value="P:potassium ion import across plasma membrane"/>
    <property type="evidence" value="ECO:0007669"/>
    <property type="project" value="TreeGrafter"/>
</dbReference>
<gene>
    <name evidence="11" type="ORF">FALBO_7133</name>
</gene>
<feature type="transmembrane region" description="Helical" evidence="10">
    <location>
        <begin position="213"/>
        <end position="234"/>
    </location>
</feature>
<evidence type="ECO:0000256" key="8">
    <source>
        <dbReference type="ARBA" id="ARBA00023136"/>
    </source>
</evidence>
<keyword evidence="4 10" id="KW-0812">Transmembrane</keyword>
<evidence type="ECO:0000256" key="1">
    <source>
        <dbReference type="ARBA" id="ARBA00004141"/>
    </source>
</evidence>
<accession>A0A8H4LDG7</accession>
<feature type="compositionally biased region" description="Basic and acidic residues" evidence="9">
    <location>
        <begin position="405"/>
        <end position="437"/>
    </location>
</feature>
<evidence type="ECO:0000313" key="12">
    <source>
        <dbReference type="Proteomes" id="UP000554235"/>
    </source>
</evidence>
<dbReference type="GO" id="GO:0005886">
    <property type="term" value="C:plasma membrane"/>
    <property type="evidence" value="ECO:0007669"/>
    <property type="project" value="TreeGrafter"/>
</dbReference>
<sequence>MDVSGFRRRRMGPNLHASRNDPCPGPGPVNAACAYACFWWELLLLVQRCTVRAWIAMGPGCRVLPWLTGIGSLGLGIILASSLQAQSPNILDYPPSAPSRPVFPSSWILSRQAQFVPRVFLTLGDMLDGARASVRAQLKAVKLPFVSKKPHFNFISVHYTWIIGATLIASIIIYGAGRGNTSYVDALMFASGANTQAGLNPIDVNLLNTFQQIVVYIFTITSNPITLHTSVVFLRLYWFEKRFQGWVTDARQRRTTLSKSMSRARNDTRDVEEGVNGRHITVVPHQGRPPRITNDGILLDGNEVIQSQAIADDDDDDHVPPKPPATSSGESDTATVSAGRSNSMELGPLDKPDQAFEEDRDLKNQQNAPAGITFADTVKRSDGIDDDLTKFPRRTHAEHIAILERQRNQDNEVLRIPGPRETEKGMGPRRLDDGDAHDGDDDTIAMTQTRDSRPDQAITDPRPPRDRRPTIVIAEPERPLRKELTDDAKAVGGTLDALRFRKPRVFNRGQKQVHEDNESGGPVHAFRTRTLDTIKSAWSNDHTKDMPYLSYTPTMGRNSNFVGLTLEQREELGGIEYRSLKTLAYGLMLYFWGFQLLAVTFLLPFILHNDRYGKIVEGNSISRTWWGFWTANSAFNDLGLTLTPDSMNSFNTSEYAMMIMWFFIIIGNTGFPVMLRFLIWAVSKIVPKGSGMWEELRFLLDHPRRCFTLLFPSSANWWLFWILAALNAIDLLFFMILDLNSGPVSELPVHTRIADGLFQAAATRTAGFSCFSMSDLHPAMSVLYMIMMYISIFPIAISIRRTNVYEEKSLGVYGNKKDEDEDMDSPSALNYVGTHLRRQLSFDLWYVFVGFFLLAISEGSSLKDKKFNSFDVLFEVVSAYGTVGLSTGVPNVNASLCSQFTVVGKLIIVAMQIRGRHRGLPYGLDRAVLLPSEARFQKEAEENQPILIRTRTNASMGAASGVEPQATLNRRGSFGRIRERANSRIISQFLFPGPVISSNEIHGHKRNTSNTSQMTSQNFPRANTEPVFDEEKDDVPPLRSIESHHHHPRRAETTPMP</sequence>
<evidence type="ECO:0000256" key="10">
    <source>
        <dbReference type="SAM" id="Phobius"/>
    </source>
</evidence>
<evidence type="ECO:0000256" key="4">
    <source>
        <dbReference type="ARBA" id="ARBA00022692"/>
    </source>
</evidence>
<organism evidence="11 12">
    <name type="scientific">Fusarium albosuccineum</name>
    <dbReference type="NCBI Taxonomy" id="1237068"/>
    <lineage>
        <taxon>Eukaryota</taxon>
        <taxon>Fungi</taxon>
        <taxon>Dikarya</taxon>
        <taxon>Ascomycota</taxon>
        <taxon>Pezizomycotina</taxon>
        <taxon>Sordariomycetes</taxon>
        <taxon>Hypocreomycetidae</taxon>
        <taxon>Hypocreales</taxon>
        <taxon>Nectriaceae</taxon>
        <taxon>Fusarium</taxon>
        <taxon>Fusarium decemcellulare species complex</taxon>
    </lineage>
</organism>
<keyword evidence="2" id="KW-0813">Transport</keyword>
<dbReference type="InterPro" id="IPR004773">
    <property type="entry name" value="K/Na_transp_Trk1/HKT1"/>
</dbReference>
<dbReference type="GO" id="GO:0030007">
    <property type="term" value="P:intracellular potassium ion homeostasis"/>
    <property type="evidence" value="ECO:0007669"/>
    <property type="project" value="TreeGrafter"/>
</dbReference>
<dbReference type="AlphaFoldDB" id="A0A8H4LDG7"/>
<feature type="region of interest" description="Disordered" evidence="9">
    <location>
        <begin position="405"/>
        <end position="469"/>
    </location>
</feature>
<dbReference type="EMBL" id="JAADYS010000941">
    <property type="protein sequence ID" value="KAF4466017.1"/>
    <property type="molecule type" value="Genomic_DNA"/>
</dbReference>
<evidence type="ECO:0000313" key="11">
    <source>
        <dbReference type="EMBL" id="KAF4466017.1"/>
    </source>
</evidence>
<keyword evidence="5" id="KW-0630">Potassium</keyword>
<dbReference type="InterPro" id="IPR003445">
    <property type="entry name" value="Cat_transpt"/>
</dbReference>
<feature type="compositionally biased region" description="Polar residues" evidence="9">
    <location>
        <begin position="325"/>
        <end position="344"/>
    </location>
</feature>
<dbReference type="GO" id="GO:0140107">
    <property type="term" value="F:high-affinity potassium ion transmembrane transporter activity"/>
    <property type="evidence" value="ECO:0007669"/>
    <property type="project" value="TreeGrafter"/>
</dbReference>
<feature type="region of interest" description="Disordered" evidence="9">
    <location>
        <begin position="997"/>
        <end position="1057"/>
    </location>
</feature>
<keyword evidence="8 10" id="KW-0472">Membrane</keyword>
<proteinExistence type="predicted"/>
<feature type="transmembrane region" description="Helical" evidence="10">
    <location>
        <begin position="844"/>
        <end position="862"/>
    </location>
</feature>
<dbReference type="Proteomes" id="UP000554235">
    <property type="component" value="Unassembled WGS sequence"/>
</dbReference>
<dbReference type="Pfam" id="PF02386">
    <property type="entry name" value="TrkH"/>
    <property type="match status" value="1"/>
</dbReference>
<keyword evidence="7" id="KW-0406">Ion transport</keyword>
<reference evidence="11 12" key="1">
    <citation type="submission" date="2020-01" db="EMBL/GenBank/DDBJ databases">
        <title>Identification and distribution of gene clusters putatively required for synthesis of sphingolipid metabolism inhibitors in phylogenetically diverse species of the filamentous fungus Fusarium.</title>
        <authorList>
            <person name="Kim H.-S."/>
            <person name="Busman M."/>
            <person name="Brown D.W."/>
            <person name="Divon H."/>
            <person name="Uhlig S."/>
            <person name="Proctor R.H."/>
        </authorList>
    </citation>
    <scope>NUCLEOTIDE SEQUENCE [LARGE SCALE GENOMIC DNA]</scope>
    <source>
        <strain evidence="11 12">NRRL 20459</strain>
    </source>
</reference>
<name>A0A8H4LDG7_9HYPO</name>
<dbReference type="PANTHER" id="PTHR31064:SF30">
    <property type="entry name" value="HIGH-AFFINITY POTASSIUM TRANSPORT PROTEIN-RELATED"/>
    <property type="match status" value="1"/>
</dbReference>
<comment type="subcellular location">
    <subcellularLocation>
        <location evidence="1">Membrane</location>
        <topology evidence="1">Multi-pass membrane protein</topology>
    </subcellularLocation>
</comment>